<dbReference type="PANTHER" id="PTHR33219">
    <property type="entry name" value="YLMG HOMOLOG PROTEIN 2, CHLOROPLASTIC"/>
    <property type="match status" value="1"/>
</dbReference>
<proteinExistence type="inferred from homology"/>
<feature type="transmembrane region" description="Helical" evidence="2">
    <location>
        <begin position="57"/>
        <end position="78"/>
    </location>
</feature>
<evidence type="ECO:0000313" key="3">
    <source>
        <dbReference type="EMBL" id="KRM36644.1"/>
    </source>
</evidence>
<name>X0PDC4_9LACO</name>
<evidence type="ECO:0008006" key="5">
    <source>
        <dbReference type="Google" id="ProtNLM"/>
    </source>
</evidence>
<feature type="transmembrane region" description="Helical" evidence="2">
    <location>
        <begin position="7"/>
        <end position="28"/>
    </location>
</feature>
<dbReference type="GO" id="GO:0016020">
    <property type="term" value="C:membrane"/>
    <property type="evidence" value="ECO:0007669"/>
    <property type="project" value="InterPro"/>
</dbReference>
<dbReference type="InterPro" id="IPR003425">
    <property type="entry name" value="CCB3/YggT"/>
</dbReference>
<dbReference type="RefSeq" id="WP_035451570.1">
    <property type="nucleotide sequence ID" value="NZ_AZGA01000002.1"/>
</dbReference>
<keyword evidence="2" id="KW-0812">Transmembrane</keyword>
<dbReference type="Pfam" id="PF02325">
    <property type="entry name" value="CCB3_YggT"/>
    <property type="match status" value="1"/>
</dbReference>
<comment type="similarity">
    <text evidence="1">Belongs to the YggT family.</text>
</comment>
<evidence type="ECO:0000256" key="2">
    <source>
        <dbReference type="SAM" id="Phobius"/>
    </source>
</evidence>
<accession>X0PDC4</accession>
<dbReference type="PATRIC" id="fig|1423734.3.peg.2554"/>
<keyword evidence="4" id="KW-1185">Reference proteome</keyword>
<dbReference type="eggNOG" id="COG0762">
    <property type="taxonomic scope" value="Bacteria"/>
</dbReference>
<protein>
    <recommendedName>
        <fullName evidence="5">YggT family protein</fullName>
    </recommendedName>
</protein>
<evidence type="ECO:0000313" key="4">
    <source>
        <dbReference type="Proteomes" id="UP000051236"/>
    </source>
</evidence>
<dbReference type="Proteomes" id="UP000051236">
    <property type="component" value="Unassembled WGS sequence"/>
</dbReference>
<evidence type="ECO:0000256" key="1">
    <source>
        <dbReference type="ARBA" id="ARBA00010894"/>
    </source>
</evidence>
<comment type="caution">
    <text evidence="3">The sequence shown here is derived from an EMBL/GenBank/DDBJ whole genome shotgun (WGS) entry which is preliminary data.</text>
</comment>
<reference evidence="3 4" key="1">
    <citation type="journal article" date="2015" name="Genome Announc.">
        <title>Expanding the biotechnology potential of lactobacilli through comparative genomics of 213 strains and associated genera.</title>
        <authorList>
            <person name="Sun Z."/>
            <person name="Harris H.M."/>
            <person name="McCann A."/>
            <person name="Guo C."/>
            <person name="Argimon S."/>
            <person name="Zhang W."/>
            <person name="Yang X."/>
            <person name="Jeffery I.B."/>
            <person name="Cooney J.C."/>
            <person name="Kagawa T.F."/>
            <person name="Liu W."/>
            <person name="Song Y."/>
            <person name="Salvetti E."/>
            <person name="Wrobel A."/>
            <person name="Rasinkangas P."/>
            <person name="Parkhill J."/>
            <person name="Rea M.C."/>
            <person name="O'Sullivan O."/>
            <person name="Ritari J."/>
            <person name="Douillard F.P."/>
            <person name="Paul Ross R."/>
            <person name="Yang R."/>
            <person name="Briner A.E."/>
            <person name="Felis G.E."/>
            <person name="de Vos W.M."/>
            <person name="Barrangou R."/>
            <person name="Klaenhammer T.R."/>
            <person name="Caufield P.W."/>
            <person name="Cui Y."/>
            <person name="Zhang H."/>
            <person name="O'Toole P.W."/>
        </authorList>
    </citation>
    <scope>NUCLEOTIDE SEQUENCE [LARGE SCALE GENOMIC DNA]</scope>
    <source>
        <strain evidence="3 4">DSM 18527</strain>
    </source>
</reference>
<keyword evidence="2" id="KW-0472">Membrane</keyword>
<dbReference type="STRING" id="1423734.FC83_GL002518"/>
<dbReference type="OrthoDB" id="47652at2"/>
<organism evidence="3 4">
    <name type="scientific">Agrilactobacillus composti DSM 18527 = JCM 14202</name>
    <dbReference type="NCBI Taxonomy" id="1423734"/>
    <lineage>
        <taxon>Bacteria</taxon>
        <taxon>Bacillati</taxon>
        <taxon>Bacillota</taxon>
        <taxon>Bacilli</taxon>
        <taxon>Lactobacillales</taxon>
        <taxon>Lactobacillaceae</taxon>
        <taxon>Agrilactobacillus</taxon>
    </lineage>
</organism>
<sequence length="92" mass="10429">MGFIGLLAYGISWVANIYTWLIVIYTLLSWIPNAYNTKFAAILNRIVGPYLNLFERFIPPIFGISIAPIVAILVMQFLERGLLGFLSFLVNM</sequence>
<gene>
    <name evidence="3" type="ORF">FC83_GL002518</name>
</gene>
<dbReference type="EMBL" id="AZGA01000002">
    <property type="protein sequence ID" value="KRM36644.1"/>
    <property type="molecule type" value="Genomic_DNA"/>
</dbReference>
<dbReference type="PANTHER" id="PTHR33219:SF14">
    <property type="entry name" value="PROTEIN COFACTOR ASSEMBLY OF COMPLEX C SUBUNIT B CCB3, CHLOROPLASTIC-RELATED"/>
    <property type="match status" value="1"/>
</dbReference>
<keyword evidence="2" id="KW-1133">Transmembrane helix</keyword>
<dbReference type="AlphaFoldDB" id="X0PDC4"/>